<evidence type="ECO:0000259" key="4">
    <source>
        <dbReference type="Pfam" id="PF08585"/>
    </source>
</evidence>
<gene>
    <name evidence="6" type="ORF">WA026_023382</name>
</gene>
<keyword evidence="7" id="KW-1185">Reference proteome</keyword>
<protein>
    <recommendedName>
        <fullName evidence="2">RecQ-mediated genome instability protein 1</fullName>
    </recommendedName>
</protein>
<feature type="domain" description="RecQ mediated genome instability protein 1 OB-fold" evidence="4">
    <location>
        <begin position="67"/>
        <end position="197"/>
    </location>
</feature>
<dbReference type="SMART" id="SM01161">
    <property type="entry name" value="DUF1767"/>
    <property type="match status" value="1"/>
</dbReference>
<evidence type="ECO:0000256" key="1">
    <source>
        <dbReference type="ARBA" id="ARBA00006395"/>
    </source>
</evidence>
<dbReference type="InterPro" id="IPR049363">
    <property type="entry name" value="RMI1_N"/>
</dbReference>
<dbReference type="PANTHER" id="PTHR14790">
    <property type="entry name" value="RECQ-MEDIATED GENOME INSTABILITY PROTEIN 1 RMI1"/>
    <property type="match status" value="1"/>
</dbReference>
<organism evidence="6 7">
    <name type="scientific">Henosepilachna vigintioctopunctata</name>
    <dbReference type="NCBI Taxonomy" id="420089"/>
    <lineage>
        <taxon>Eukaryota</taxon>
        <taxon>Metazoa</taxon>
        <taxon>Ecdysozoa</taxon>
        <taxon>Arthropoda</taxon>
        <taxon>Hexapoda</taxon>
        <taxon>Insecta</taxon>
        <taxon>Pterygota</taxon>
        <taxon>Neoptera</taxon>
        <taxon>Endopterygota</taxon>
        <taxon>Coleoptera</taxon>
        <taxon>Polyphaga</taxon>
        <taxon>Cucujiformia</taxon>
        <taxon>Coccinelloidea</taxon>
        <taxon>Coccinellidae</taxon>
        <taxon>Epilachninae</taxon>
        <taxon>Epilachnini</taxon>
        <taxon>Henosepilachna</taxon>
    </lineage>
</organism>
<dbReference type="GO" id="GO:0000712">
    <property type="term" value="P:resolution of meiotic recombination intermediates"/>
    <property type="evidence" value="ECO:0007669"/>
    <property type="project" value="TreeGrafter"/>
</dbReference>
<feature type="compositionally biased region" description="Basic and acidic residues" evidence="3">
    <location>
        <begin position="307"/>
        <end position="319"/>
    </location>
</feature>
<dbReference type="Pfam" id="PF08585">
    <property type="entry name" value="RMI1_N_C"/>
    <property type="match status" value="1"/>
</dbReference>
<feature type="domain" description="RMI1 N-terminal" evidence="5">
    <location>
        <begin position="16"/>
        <end position="62"/>
    </location>
</feature>
<dbReference type="AlphaFoldDB" id="A0AAW1UYQ9"/>
<feature type="region of interest" description="Disordered" evidence="3">
    <location>
        <begin position="307"/>
        <end position="329"/>
    </location>
</feature>
<dbReference type="GO" id="GO:0031422">
    <property type="term" value="C:RecQ family helicase-topoisomerase III complex"/>
    <property type="evidence" value="ECO:0007669"/>
    <property type="project" value="TreeGrafter"/>
</dbReference>
<evidence type="ECO:0000259" key="5">
    <source>
        <dbReference type="Pfam" id="PF21000"/>
    </source>
</evidence>
<accession>A0AAW1UYQ9</accession>
<sequence>MQQSEIQRIKSTFDNNNIPVSLEWLEECVAWCKGEVLGASYTIDQLKNATHDQWLLLDLRDIESPVLPPGLSEKKYMVLNGNFSLQVMQVVDISKPKYWQIQQIRKENILTKPQRNESNDSVGTGKRVLQLSLTDGVQYVEAIEYKPITVLDINLTPGIKVRLSGPITIRRGRLMLQEKNIRILGGEVESLLVSNAAENILAKALKLPENPDPQVVDVNLLSVDQEDGSNTQQTSSSNQNPDCWNKISTHYEEEIELLMEVEREFDGNKKNNTKNIRNKTPDLFEDDFNLDQIDHLVEVTNKIENKQSKNNYNKKESVQMEKNTAVESR</sequence>
<dbReference type="Proteomes" id="UP001431783">
    <property type="component" value="Unassembled WGS sequence"/>
</dbReference>
<evidence type="ECO:0000313" key="6">
    <source>
        <dbReference type="EMBL" id="KAK9887575.1"/>
    </source>
</evidence>
<comment type="similarity">
    <text evidence="1">Belongs to the RMI1 family.</text>
</comment>
<dbReference type="GO" id="GO:0016604">
    <property type="term" value="C:nuclear body"/>
    <property type="evidence" value="ECO:0007669"/>
    <property type="project" value="TreeGrafter"/>
</dbReference>
<dbReference type="GO" id="GO:0000724">
    <property type="term" value="P:double-strand break repair via homologous recombination"/>
    <property type="evidence" value="ECO:0007669"/>
    <property type="project" value="TreeGrafter"/>
</dbReference>
<evidence type="ECO:0000256" key="2">
    <source>
        <dbReference type="ARBA" id="ARBA00018987"/>
    </source>
</evidence>
<dbReference type="PANTHER" id="PTHR14790:SF15">
    <property type="entry name" value="RECQ-MEDIATED GENOME INSTABILITY PROTEIN 1"/>
    <property type="match status" value="1"/>
</dbReference>
<dbReference type="Gene3D" id="1.10.8.1020">
    <property type="entry name" value="RecQ-mediated genome instability protein 1, N-terminal domain"/>
    <property type="match status" value="1"/>
</dbReference>
<comment type="caution">
    <text evidence="6">The sequence shown here is derived from an EMBL/GenBank/DDBJ whole genome shotgun (WGS) entry which is preliminary data.</text>
</comment>
<dbReference type="EMBL" id="JARQZJ010000114">
    <property type="protein sequence ID" value="KAK9887575.1"/>
    <property type="molecule type" value="Genomic_DNA"/>
</dbReference>
<evidence type="ECO:0000313" key="7">
    <source>
        <dbReference type="Proteomes" id="UP001431783"/>
    </source>
</evidence>
<feature type="compositionally biased region" description="Polar residues" evidence="3">
    <location>
        <begin position="320"/>
        <end position="329"/>
    </location>
</feature>
<evidence type="ECO:0000256" key="3">
    <source>
        <dbReference type="SAM" id="MobiDB-lite"/>
    </source>
</evidence>
<reference evidence="6 7" key="1">
    <citation type="submission" date="2023-03" db="EMBL/GenBank/DDBJ databases">
        <title>Genome insight into feeding habits of ladybird beetles.</title>
        <authorList>
            <person name="Li H.-S."/>
            <person name="Huang Y.-H."/>
            <person name="Pang H."/>
        </authorList>
    </citation>
    <scope>NUCLEOTIDE SEQUENCE [LARGE SCALE GENOMIC DNA]</scope>
    <source>
        <strain evidence="6">SYSU_2023b</strain>
        <tissue evidence="6">Whole body</tissue>
    </source>
</reference>
<dbReference type="InterPro" id="IPR042470">
    <property type="entry name" value="RMI1_N_C_sf"/>
</dbReference>
<name>A0AAW1UYQ9_9CUCU</name>
<dbReference type="Gene3D" id="2.40.50.770">
    <property type="entry name" value="RecQ-mediated genome instability protein Rmi1, C-terminal domain"/>
    <property type="match status" value="1"/>
</dbReference>
<proteinExistence type="inferred from homology"/>
<dbReference type="InterPro" id="IPR013894">
    <property type="entry name" value="RMI1_OB"/>
</dbReference>
<dbReference type="Pfam" id="PF21000">
    <property type="entry name" value="RMI1_N_N"/>
    <property type="match status" value="1"/>
</dbReference>
<dbReference type="InterPro" id="IPR044881">
    <property type="entry name" value="RMI1_N_N_sf"/>
</dbReference>